<dbReference type="InterPro" id="IPR027417">
    <property type="entry name" value="P-loop_NTPase"/>
</dbReference>
<evidence type="ECO:0000259" key="1">
    <source>
        <dbReference type="Pfam" id="PF19044"/>
    </source>
</evidence>
<dbReference type="InterPro" id="IPR043964">
    <property type="entry name" value="P-loop_TraG"/>
</dbReference>
<dbReference type="SUPFAM" id="SSF52540">
    <property type="entry name" value="P-loop containing nucleoside triphosphate hydrolases"/>
    <property type="match status" value="1"/>
</dbReference>
<evidence type="ECO:0000313" key="2">
    <source>
        <dbReference type="EMBL" id="GGR12870.1"/>
    </source>
</evidence>
<dbReference type="PANTHER" id="PTHR30121:SF6">
    <property type="entry name" value="SLR6007 PROTEIN"/>
    <property type="match status" value="1"/>
</dbReference>
<keyword evidence="3" id="KW-1185">Reference proteome</keyword>
<dbReference type="Gene3D" id="3.40.50.300">
    <property type="entry name" value="P-loop containing nucleotide triphosphate hydrolases"/>
    <property type="match status" value="1"/>
</dbReference>
<evidence type="ECO:0000313" key="3">
    <source>
        <dbReference type="Proteomes" id="UP000603865"/>
    </source>
</evidence>
<accession>A0A918C9Q3</accession>
<feature type="domain" description="TraG P-loop" evidence="1">
    <location>
        <begin position="458"/>
        <end position="831"/>
    </location>
</feature>
<dbReference type="Pfam" id="PF19044">
    <property type="entry name" value="P-loop_TraG"/>
    <property type="match status" value="1"/>
</dbReference>
<proteinExistence type="predicted"/>
<reference evidence="2" key="1">
    <citation type="journal article" date="2014" name="Int. J. Syst. Evol. Microbiol.">
        <title>Complete genome sequence of Corynebacterium casei LMG S-19264T (=DSM 44701T), isolated from a smear-ripened cheese.</title>
        <authorList>
            <consortium name="US DOE Joint Genome Institute (JGI-PGF)"/>
            <person name="Walter F."/>
            <person name="Albersmeier A."/>
            <person name="Kalinowski J."/>
            <person name="Ruckert C."/>
        </authorList>
    </citation>
    <scope>NUCLEOTIDE SEQUENCE</scope>
    <source>
        <strain evidence="2">JCM 31311</strain>
    </source>
</reference>
<gene>
    <name evidence="2" type="ORF">GCM10008957_27280</name>
</gene>
<dbReference type="PANTHER" id="PTHR30121">
    <property type="entry name" value="UNCHARACTERIZED PROTEIN YJGR-RELATED"/>
    <property type="match status" value="1"/>
</dbReference>
<reference evidence="2" key="2">
    <citation type="submission" date="2020-09" db="EMBL/GenBank/DDBJ databases">
        <authorList>
            <person name="Sun Q."/>
            <person name="Ohkuma M."/>
        </authorList>
    </citation>
    <scope>NUCLEOTIDE SEQUENCE</scope>
    <source>
        <strain evidence="2">JCM 31311</strain>
    </source>
</reference>
<dbReference type="RefSeq" id="WP_189091071.1">
    <property type="nucleotide sequence ID" value="NZ_BMQL01000015.1"/>
</dbReference>
<name>A0A918C9Q3_9DEIO</name>
<dbReference type="InterPro" id="IPR051162">
    <property type="entry name" value="T4SS_component"/>
</dbReference>
<dbReference type="Gene3D" id="1.10.8.730">
    <property type="match status" value="1"/>
</dbReference>
<dbReference type="AlphaFoldDB" id="A0A918C9Q3"/>
<comment type="caution">
    <text evidence="2">The sequence shown here is derived from an EMBL/GenBank/DDBJ whole genome shotgun (WGS) entry which is preliminary data.</text>
</comment>
<sequence>MPYADINNARKVAQQMGNLTENLTYQGMEDGAVFTLDNRLTFAVSLHLVSAAKATEDVLVRIRDRLMQAVQGSLPVGAVVRAYLETHPCTRTALDVHAPIQRDDSPLQGMLSANHQLLERLRSTRWISETQAYLTITLPIPGRAKATAFQSGAQRPWVEKAKMLQSRLVRQLTLGGMQATPMSQEEVWNRIMDYWNPSMVSAEKPPYQAQFSAPDLAAVRLLRRLKNNAKATRPHVPSMRAQVACSDIDLDYDNCFMVGHTRVGIVSFLSPTGTTRFNASHEIVQALGGTHSTFMVEYVVVDVAKVRADVNDSLDKQETAASDPTMKVGREVHTRVADGMELVQQLEMGQVLTQMSMHAIIYAREQDELDSRRERVLAAFSSVGGCMPRIATSANAVVLFLENAPFSGKQSSYQVGAYYQNAADCIPKIGPWAGSPGGVLPLRGRNGNVFSFTPLGMKNAGVVVAGSSGGGKSVFISQLAAGLIHAHDASLTVLDPKRDYVALFMLLGAMDAVVSIAPHARLPNGERVCLNPFDLPPDEWQPSGDKYEFLMELMRALNINDLSSARVSVLNQAIKNFYQRFSRRKVVDGQEVDAYAGEGTLTDFADLISRLNTVADRSVQSDVRLREAVSDIANELRSYCGRTPLGTLLDGQTTINIRSRYLYLDIKGMLENPGSLLAKVGMLITKELTWTRSMALSGYKVIVQEEAGVALEVPGLVAQTTRMFKTGRSLGVIPILSFQDVSDALAYKGIVNNANNRVLLASNASERSQLADVFGLNDSMRRLYASLDGSDDRFREALILQGNGDQLNGDVGQLWLSREAYWLSTSTKEEADLRAQVALDLFDGDEARAAMHLAREERHAA</sequence>
<organism evidence="2 3">
    <name type="scientific">Deinococcus ruber</name>
    <dbReference type="NCBI Taxonomy" id="1848197"/>
    <lineage>
        <taxon>Bacteria</taxon>
        <taxon>Thermotogati</taxon>
        <taxon>Deinococcota</taxon>
        <taxon>Deinococci</taxon>
        <taxon>Deinococcales</taxon>
        <taxon>Deinococcaceae</taxon>
        <taxon>Deinococcus</taxon>
    </lineage>
</organism>
<dbReference type="EMBL" id="BMQL01000015">
    <property type="protein sequence ID" value="GGR12870.1"/>
    <property type="molecule type" value="Genomic_DNA"/>
</dbReference>
<protein>
    <recommendedName>
        <fullName evidence="1">TraG P-loop domain-containing protein</fullName>
    </recommendedName>
</protein>
<dbReference type="Proteomes" id="UP000603865">
    <property type="component" value="Unassembled WGS sequence"/>
</dbReference>